<dbReference type="PANTHER" id="PTHR12147:SF26">
    <property type="entry name" value="PEPTIDASE M28 DOMAIN-CONTAINING PROTEIN"/>
    <property type="match status" value="1"/>
</dbReference>
<dbReference type="Proteomes" id="UP001224392">
    <property type="component" value="Unassembled WGS sequence"/>
</dbReference>
<dbReference type="InterPro" id="IPR045175">
    <property type="entry name" value="M28_fam"/>
</dbReference>
<feature type="domain" description="Peptidase M28" evidence="3">
    <location>
        <begin position="296"/>
        <end position="515"/>
    </location>
</feature>
<dbReference type="Pfam" id="PF02225">
    <property type="entry name" value="PA"/>
    <property type="match status" value="1"/>
</dbReference>
<dbReference type="Gene3D" id="3.40.630.10">
    <property type="entry name" value="Zn peptidases"/>
    <property type="match status" value="2"/>
</dbReference>
<dbReference type="PROSITE" id="PS51257">
    <property type="entry name" value="PROKAR_LIPOPROTEIN"/>
    <property type="match status" value="1"/>
</dbReference>
<comment type="caution">
    <text evidence="4">The sequence shown here is derived from an EMBL/GenBank/DDBJ whole genome shotgun (WGS) entry which is preliminary data.</text>
</comment>
<evidence type="ECO:0000259" key="3">
    <source>
        <dbReference type="Pfam" id="PF04389"/>
    </source>
</evidence>
<evidence type="ECO:0000313" key="5">
    <source>
        <dbReference type="Proteomes" id="UP001224392"/>
    </source>
</evidence>
<dbReference type="SUPFAM" id="SSF53187">
    <property type="entry name" value="Zn-dependent exopeptidases"/>
    <property type="match status" value="1"/>
</dbReference>
<evidence type="ECO:0000259" key="2">
    <source>
        <dbReference type="Pfam" id="PF02225"/>
    </source>
</evidence>
<organism evidence="4 5">
    <name type="scientific">Biformimicrobium ophioploci</name>
    <dbReference type="NCBI Taxonomy" id="3036711"/>
    <lineage>
        <taxon>Bacteria</taxon>
        <taxon>Pseudomonadati</taxon>
        <taxon>Pseudomonadota</taxon>
        <taxon>Gammaproteobacteria</taxon>
        <taxon>Cellvibrionales</taxon>
        <taxon>Microbulbiferaceae</taxon>
        <taxon>Biformimicrobium</taxon>
    </lineage>
</organism>
<dbReference type="RefSeq" id="WP_285762506.1">
    <property type="nucleotide sequence ID" value="NZ_BSYJ01000001.1"/>
</dbReference>
<dbReference type="EMBL" id="BSYJ01000001">
    <property type="protein sequence ID" value="GMG85987.1"/>
    <property type="molecule type" value="Genomic_DNA"/>
</dbReference>
<dbReference type="SUPFAM" id="SSF52025">
    <property type="entry name" value="PA domain"/>
    <property type="match status" value="1"/>
</dbReference>
<dbReference type="InterPro" id="IPR046450">
    <property type="entry name" value="PA_dom_sf"/>
</dbReference>
<sequence length="543" mass="58617">MKKTISLLAAALLAACSTEPVSTVAVPTADPDTIRAHVTYLASDELQGRDTGSEGYEQAADYVAAQFREIGLQPAGEDGFKQTVPFRRASHTEQKPTAVLHTADDDIELAFGEDFLAGAGQAQQASAVTAEMVFAGYGIDAPRFGINDYEGLEVDGKIVVVLSGRHASLPTEEGAHYRSGRTKLQTAAARGAVGMISVHTPQAEKRRPFERSAKYAERPNLRWVGKDGVPSDTVPGVHPGIYLDIGAAEKLFAGAPQQLAQVFEAVEKGEKLQGFDLAVRASLSNHSQHEQITSPNVVAMLPGSDPQLKDEFVVFSAHLDHIGLDAHAEEGADHINNGALDNATGVAIMLETARMFAEGERPRRSILFVAVTGEERGLLGSDYFAQYPTVPGDKMVANINLDMPLVLYPFNDVIAFGAEHSSLGETVARAAANAGIKLSPDPMPEQGLFTRSDHYSFVRQGVPSVFLVVGFESADPDIDGGEVFTNFLKTDYHRPSDQIDLPINYLAAKKFTEVNYEIGREVANTEERQRWNQGNFFGDLFGG</sequence>
<feature type="domain" description="PA" evidence="2">
    <location>
        <begin position="129"/>
        <end position="208"/>
    </location>
</feature>
<keyword evidence="1" id="KW-0732">Signal</keyword>
<accession>A0ABQ6LVB5</accession>
<keyword evidence="5" id="KW-1185">Reference proteome</keyword>
<evidence type="ECO:0000256" key="1">
    <source>
        <dbReference type="SAM" id="SignalP"/>
    </source>
</evidence>
<feature type="chain" id="PRO_5045474739" evidence="1">
    <location>
        <begin position="26"/>
        <end position="543"/>
    </location>
</feature>
<name>A0ABQ6LVB5_9GAMM</name>
<feature type="signal peptide" evidence="1">
    <location>
        <begin position="1"/>
        <end position="25"/>
    </location>
</feature>
<gene>
    <name evidence="4" type="ORF">MNKW57_03080</name>
</gene>
<dbReference type="Pfam" id="PF04389">
    <property type="entry name" value="Peptidase_M28"/>
    <property type="match status" value="1"/>
</dbReference>
<proteinExistence type="predicted"/>
<dbReference type="InterPro" id="IPR007484">
    <property type="entry name" value="Peptidase_M28"/>
</dbReference>
<dbReference type="InterPro" id="IPR003137">
    <property type="entry name" value="PA_domain"/>
</dbReference>
<evidence type="ECO:0000313" key="4">
    <source>
        <dbReference type="EMBL" id="GMG85987.1"/>
    </source>
</evidence>
<dbReference type="CDD" id="cd04820">
    <property type="entry name" value="PA_M28_1_1"/>
    <property type="match status" value="1"/>
</dbReference>
<dbReference type="PANTHER" id="PTHR12147">
    <property type="entry name" value="METALLOPEPTIDASE M28 FAMILY MEMBER"/>
    <property type="match status" value="1"/>
</dbReference>
<dbReference type="Gene3D" id="3.50.30.30">
    <property type="match status" value="1"/>
</dbReference>
<reference evidence="4 5" key="1">
    <citation type="submission" date="2023-04" db="EMBL/GenBank/DDBJ databases">
        <title>Marinobulbifer ophiurae gen. nov., sp. Nov., isolate from tissue of brittle star Ophioplocus japonicus.</title>
        <authorList>
            <person name="Kawano K."/>
            <person name="Sawayama S."/>
            <person name="Nakagawa S."/>
        </authorList>
    </citation>
    <scope>NUCLEOTIDE SEQUENCE [LARGE SCALE GENOMIC DNA]</scope>
    <source>
        <strain evidence="4 5">NKW57</strain>
    </source>
</reference>
<protein>
    <submittedName>
        <fullName evidence="4">M20/M25/M40 family metallo-hydrolase</fullName>
    </submittedName>
</protein>